<dbReference type="EMBL" id="JAEPRE010000014">
    <property type="protein sequence ID" value="KAG2236682.1"/>
    <property type="molecule type" value="Genomic_DNA"/>
</dbReference>
<name>A0A8H7SYR5_9FUNG</name>
<proteinExistence type="predicted"/>
<keyword evidence="3" id="KW-1185">Reference proteome</keyword>
<feature type="region of interest" description="Disordered" evidence="1">
    <location>
        <begin position="82"/>
        <end position="102"/>
    </location>
</feature>
<evidence type="ECO:0000313" key="3">
    <source>
        <dbReference type="Proteomes" id="UP000613177"/>
    </source>
</evidence>
<comment type="caution">
    <text evidence="2">The sequence shown here is derived from an EMBL/GenBank/DDBJ whole genome shotgun (WGS) entry which is preliminary data.</text>
</comment>
<evidence type="ECO:0000256" key="1">
    <source>
        <dbReference type="SAM" id="MobiDB-lite"/>
    </source>
</evidence>
<accession>A0A8H7SYR5</accession>
<reference evidence="2" key="1">
    <citation type="submission" date="2021-01" db="EMBL/GenBank/DDBJ databases">
        <title>Metabolic potential, ecology and presence of endohyphal bacteria is reflected in genomic diversity of Mucoromycotina.</title>
        <authorList>
            <person name="Muszewska A."/>
            <person name="Okrasinska A."/>
            <person name="Steczkiewicz K."/>
            <person name="Drgas O."/>
            <person name="Orlowska M."/>
            <person name="Perlinska-Lenart U."/>
            <person name="Aleksandrzak-Piekarczyk T."/>
            <person name="Szatraj K."/>
            <person name="Zielenkiewicz U."/>
            <person name="Pilsyk S."/>
            <person name="Malc E."/>
            <person name="Mieczkowski P."/>
            <person name="Kruszewska J.S."/>
            <person name="Biernat P."/>
            <person name="Pawlowska J."/>
        </authorList>
    </citation>
    <scope>NUCLEOTIDE SEQUENCE</scope>
    <source>
        <strain evidence="2">WA0000018081</strain>
    </source>
</reference>
<feature type="region of interest" description="Disordered" evidence="1">
    <location>
        <begin position="42"/>
        <end position="61"/>
    </location>
</feature>
<dbReference type="AlphaFoldDB" id="A0A8H7SYR5"/>
<organism evidence="2 3">
    <name type="scientific">Thamnidium elegans</name>
    <dbReference type="NCBI Taxonomy" id="101142"/>
    <lineage>
        <taxon>Eukaryota</taxon>
        <taxon>Fungi</taxon>
        <taxon>Fungi incertae sedis</taxon>
        <taxon>Mucoromycota</taxon>
        <taxon>Mucoromycotina</taxon>
        <taxon>Mucoromycetes</taxon>
        <taxon>Mucorales</taxon>
        <taxon>Mucorineae</taxon>
        <taxon>Mucoraceae</taxon>
        <taxon>Thamnidium</taxon>
    </lineage>
</organism>
<dbReference type="Proteomes" id="UP000613177">
    <property type="component" value="Unassembled WGS sequence"/>
</dbReference>
<sequence length="102" mass="11236">MGCCISHDKVSTIEVVLDSNGVARRVPSGQGTHLIRTFPDKETKMERKTPTKPSELSGLSRPQAAYYPTKCPMMTSCFPNSNSRKVHPNITVTEAENEKDGL</sequence>
<gene>
    <name evidence="2" type="ORF">INT48_000679</name>
</gene>
<evidence type="ECO:0000313" key="2">
    <source>
        <dbReference type="EMBL" id="KAG2236682.1"/>
    </source>
</evidence>
<protein>
    <submittedName>
        <fullName evidence="2">Uncharacterized protein</fullName>
    </submittedName>
</protein>